<dbReference type="Proteomes" id="UP000095463">
    <property type="component" value="Unassembled WGS sequence"/>
</dbReference>
<evidence type="ECO:0000256" key="12">
    <source>
        <dbReference type="PIRSR" id="PIRSR000706-2"/>
    </source>
</evidence>
<evidence type="ECO:0000313" key="15">
    <source>
        <dbReference type="Proteomes" id="UP000095463"/>
    </source>
</evidence>
<evidence type="ECO:0000256" key="11">
    <source>
        <dbReference type="PIRSR" id="PIRSR000706-1"/>
    </source>
</evidence>
<evidence type="ECO:0000256" key="4">
    <source>
        <dbReference type="ARBA" id="ARBA00022679"/>
    </source>
</evidence>
<dbReference type="Gene3D" id="3.30.200.20">
    <property type="entry name" value="Phosphorylase Kinase, domain 1"/>
    <property type="match status" value="1"/>
</dbReference>
<feature type="binding site" evidence="12">
    <location>
        <position position="182"/>
    </location>
    <ligand>
        <name>Mg(2+)</name>
        <dbReference type="ChEBI" id="CHEBI:18420"/>
    </ligand>
</feature>
<dbReference type="PIRSF" id="PIRSF000706">
    <property type="entry name" value="Kanamycin_kin"/>
    <property type="match status" value="1"/>
</dbReference>
<dbReference type="InterPro" id="IPR024165">
    <property type="entry name" value="Kan/Strep_kinase"/>
</dbReference>
<organism evidence="14 15">
    <name type="scientific">Devosia insulae DS-56</name>
    <dbReference type="NCBI Taxonomy" id="1116389"/>
    <lineage>
        <taxon>Bacteria</taxon>
        <taxon>Pseudomonadati</taxon>
        <taxon>Pseudomonadota</taxon>
        <taxon>Alphaproteobacteria</taxon>
        <taxon>Hyphomicrobiales</taxon>
        <taxon>Devosiaceae</taxon>
        <taxon>Devosia</taxon>
    </lineage>
</organism>
<keyword evidence="4 10" id="KW-0808">Transferase</keyword>
<keyword evidence="8 10" id="KW-0046">Antibiotic resistance</keyword>
<evidence type="ECO:0000313" key="14">
    <source>
        <dbReference type="EMBL" id="OEO31256.1"/>
    </source>
</evidence>
<reference evidence="14 15" key="1">
    <citation type="journal article" date="2015" name="Genome Announc.">
        <title>Genome Assemblies of Three Soil-Associated Devosia species: D. insulae, D. limi, and D. soli.</title>
        <authorList>
            <person name="Hassan Y.I."/>
            <person name="Lepp D."/>
            <person name="Zhou T."/>
        </authorList>
    </citation>
    <scope>NUCLEOTIDE SEQUENCE [LARGE SCALE GENOMIC DNA]</scope>
    <source>
        <strain evidence="14 15">DS-56</strain>
    </source>
</reference>
<protein>
    <recommendedName>
        <fullName evidence="3">Aminoglycoside 3'-phosphotransferase</fullName>
        <ecNumber evidence="2">2.7.1.95</ecNumber>
    </recommendedName>
</protein>
<gene>
    <name evidence="14" type="ORF">VW23_017145</name>
</gene>
<dbReference type="GO" id="GO:0046872">
    <property type="term" value="F:metal ion binding"/>
    <property type="evidence" value="ECO:0007669"/>
    <property type="project" value="UniProtKB-KW"/>
</dbReference>
<dbReference type="Pfam" id="PF01636">
    <property type="entry name" value="APH"/>
    <property type="match status" value="1"/>
</dbReference>
<evidence type="ECO:0000256" key="9">
    <source>
        <dbReference type="ARBA" id="ARBA00048925"/>
    </source>
</evidence>
<evidence type="ECO:0000256" key="2">
    <source>
        <dbReference type="ARBA" id="ARBA00012193"/>
    </source>
</evidence>
<proteinExistence type="inferred from homology"/>
<keyword evidence="12" id="KW-0460">Magnesium</keyword>
<dbReference type="PANTHER" id="PTHR21310:SF41">
    <property type="entry name" value="3'-PHOSPHOTRANSFERASE, PUTATIVE-RELATED"/>
    <property type="match status" value="1"/>
</dbReference>
<evidence type="ECO:0000256" key="5">
    <source>
        <dbReference type="ARBA" id="ARBA00022741"/>
    </source>
</evidence>
<dbReference type="InterPro" id="IPR051678">
    <property type="entry name" value="AGP_Transferase"/>
</dbReference>
<dbReference type="NCBIfam" id="NF033068">
    <property type="entry name" value="APH_3p"/>
    <property type="match status" value="1"/>
</dbReference>
<dbReference type="GO" id="GO:0046677">
    <property type="term" value="P:response to antibiotic"/>
    <property type="evidence" value="ECO:0007669"/>
    <property type="project" value="UniProtKB-KW"/>
</dbReference>
<dbReference type="OrthoDB" id="3806873at2"/>
<comment type="catalytic activity">
    <reaction evidence="9">
        <text>kanamycin A + ATP = kanamycin 3'-phosphate + ADP + H(+)</text>
        <dbReference type="Rhea" id="RHEA:24256"/>
        <dbReference type="ChEBI" id="CHEBI:15378"/>
        <dbReference type="ChEBI" id="CHEBI:30616"/>
        <dbReference type="ChEBI" id="CHEBI:57909"/>
        <dbReference type="ChEBI" id="CHEBI:58214"/>
        <dbReference type="ChEBI" id="CHEBI:456216"/>
        <dbReference type="EC" id="2.7.1.95"/>
    </reaction>
</comment>
<evidence type="ECO:0000256" key="7">
    <source>
        <dbReference type="ARBA" id="ARBA00022840"/>
    </source>
</evidence>
<evidence type="ECO:0000256" key="3">
    <source>
        <dbReference type="ARBA" id="ARBA00017903"/>
    </source>
</evidence>
<evidence type="ECO:0000256" key="10">
    <source>
        <dbReference type="PIRNR" id="PIRNR000706"/>
    </source>
</evidence>
<feature type="domain" description="Aminoglycoside phosphotransferase" evidence="13">
    <location>
        <begin position="28"/>
        <end position="243"/>
    </location>
</feature>
<keyword evidence="7 10" id="KW-0067">ATP-binding</keyword>
<comment type="similarity">
    <text evidence="1 10">Belongs to the aminoglycoside phosphotransferase family.</text>
</comment>
<dbReference type="InterPro" id="IPR011009">
    <property type="entry name" value="Kinase-like_dom_sf"/>
</dbReference>
<keyword evidence="6 10" id="KW-0418">Kinase</keyword>
<keyword evidence="12" id="KW-0479">Metal-binding</keyword>
<dbReference type="GO" id="GO:0008910">
    <property type="term" value="F:kanamycin kinase activity"/>
    <property type="evidence" value="ECO:0007669"/>
    <property type="project" value="UniProtKB-EC"/>
</dbReference>
<dbReference type="AlphaFoldDB" id="A0A1E5XRM9"/>
<dbReference type="InterPro" id="IPR002575">
    <property type="entry name" value="Aminoglycoside_PTrfase"/>
</dbReference>
<feature type="binding site" evidence="12">
    <location>
        <position position="195"/>
    </location>
    <ligand>
        <name>Mg(2+)</name>
        <dbReference type="ChEBI" id="CHEBI:18420"/>
    </ligand>
</feature>
<dbReference type="Gene3D" id="3.90.1200.10">
    <property type="match status" value="1"/>
</dbReference>
<dbReference type="GO" id="GO:0005524">
    <property type="term" value="F:ATP binding"/>
    <property type="evidence" value="ECO:0007669"/>
    <property type="project" value="UniProtKB-KW"/>
</dbReference>
<name>A0A1E5XRM9_9HYPH</name>
<evidence type="ECO:0000256" key="1">
    <source>
        <dbReference type="ARBA" id="ARBA00006219"/>
    </source>
</evidence>
<keyword evidence="5 10" id="KW-0547">Nucleotide-binding</keyword>
<evidence type="ECO:0000256" key="8">
    <source>
        <dbReference type="ARBA" id="ARBA00023251"/>
    </source>
</evidence>
<accession>A0A1E5XRM9</accession>
<comment type="caution">
    <text evidence="14">The sequence shown here is derived from an EMBL/GenBank/DDBJ whole genome shotgun (WGS) entry which is preliminary data.</text>
</comment>
<dbReference type="RefSeq" id="WP_069909550.1">
    <property type="nucleotide sequence ID" value="NZ_LAJE02000164.1"/>
</dbReference>
<evidence type="ECO:0000256" key="6">
    <source>
        <dbReference type="ARBA" id="ARBA00022777"/>
    </source>
</evidence>
<dbReference type="SUPFAM" id="SSF56112">
    <property type="entry name" value="Protein kinase-like (PK-like)"/>
    <property type="match status" value="1"/>
</dbReference>
<keyword evidence="15" id="KW-1185">Reference proteome</keyword>
<dbReference type="CDD" id="cd05150">
    <property type="entry name" value="APH"/>
    <property type="match status" value="1"/>
</dbReference>
<feature type="active site" description="Proton acceptor" evidence="11">
    <location>
        <position position="177"/>
    </location>
</feature>
<dbReference type="PANTHER" id="PTHR21310">
    <property type="entry name" value="AMINOGLYCOSIDE PHOSPHOTRANSFERASE-RELATED-RELATED"/>
    <property type="match status" value="1"/>
</dbReference>
<dbReference type="EMBL" id="LAJE02000164">
    <property type="protein sequence ID" value="OEO31256.1"/>
    <property type="molecule type" value="Genomic_DNA"/>
</dbReference>
<evidence type="ECO:0000259" key="13">
    <source>
        <dbReference type="Pfam" id="PF01636"/>
    </source>
</evidence>
<dbReference type="EC" id="2.7.1.95" evidence="2"/>
<sequence>MRPLDLPPGWASGLELTPQTIGESGAWVYRAGTGHFIKSEPISPLAELPGEIERLRWLHATGLPCPAVLDTADHGGRHWLLMTAMPGHDLASTPGVTSEVTAETAIRVVAEALRQLHGLDPASCPFDHRAGIRVAAASARYHAGLYDGDYPEQGPADYARLMAGVPTAEDLVVTHGDACFPNFMAEHGRFTGVIDCGRLGVADRYQDLALACRSLDWNYGAASIPAFLAAYGVTEPDRAKLEWYTLLDEFF</sequence>